<dbReference type="Proteomes" id="UP000244880">
    <property type="component" value="Unassembled WGS sequence"/>
</dbReference>
<keyword evidence="3" id="KW-0479">Metal-binding</keyword>
<evidence type="ECO:0000256" key="5">
    <source>
        <dbReference type="ARBA" id="ARBA00022833"/>
    </source>
</evidence>
<comment type="cofactor">
    <cofactor evidence="1">
        <name>Zn(2+)</name>
        <dbReference type="ChEBI" id="CHEBI:29105"/>
    </cofactor>
</comment>
<dbReference type="InterPro" id="IPR032466">
    <property type="entry name" value="Metal_Hydrolase"/>
</dbReference>
<organism evidence="7 8">
    <name type="scientific">Ascidiaceihabitans donghaensis</name>
    <dbReference type="NCBI Taxonomy" id="1510460"/>
    <lineage>
        <taxon>Bacteria</taxon>
        <taxon>Pseudomonadati</taxon>
        <taxon>Pseudomonadota</taxon>
        <taxon>Alphaproteobacteria</taxon>
        <taxon>Rhodobacterales</taxon>
        <taxon>Paracoccaceae</taxon>
        <taxon>Ascidiaceihabitans</taxon>
    </lineage>
</organism>
<dbReference type="NCBIfam" id="NF006848">
    <property type="entry name" value="PRK09358.1-3"/>
    <property type="match status" value="1"/>
</dbReference>
<sequence>MYKIREHLLRCTDYTGLPLCPRLSTSNPPFLPCSAHIERYTTMFQTLPKIELHTHLEGCAPPSFIQQLASEKNIDIAKIFAADGGYAFENFDHFLQVYEAACTTLQTPEDFRRLTFAVLEETAKHGVVYMETFVSPDFCGGGDLVAWRDYVAAMEDAATEAEMRFGITLRGIVTGIRHFGHESCIPAAHCAADTFGSFITGYGMAGGEMVGRPADYTRSFDIARDAGMPLTCHAGEWGGAAMVAETIKHLKVARIGHGIGAIDDPALVQHIAETGIVLEVCPGSNVVLNAVSGWDAHPIVKLRDAGVKVTVSTDDPPFFHTTMSYEYEMLSKTFGWTQADFDAVTETALNAAFCDDQTRQRVAARLG</sequence>
<evidence type="ECO:0000256" key="3">
    <source>
        <dbReference type="ARBA" id="ARBA00022723"/>
    </source>
</evidence>
<gene>
    <name evidence="7" type="primary">add2</name>
    <name evidence="7" type="ORF">ASD8599_01120</name>
</gene>
<evidence type="ECO:0000259" key="6">
    <source>
        <dbReference type="Pfam" id="PF00962"/>
    </source>
</evidence>
<reference evidence="7 8" key="1">
    <citation type="submission" date="2018-03" db="EMBL/GenBank/DDBJ databases">
        <authorList>
            <person name="Keele B.F."/>
        </authorList>
    </citation>
    <scope>NUCLEOTIDE SEQUENCE [LARGE SCALE GENOMIC DNA]</scope>
    <source>
        <strain evidence="7 8">CECT 8599</strain>
    </source>
</reference>
<dbReference type="EMBL" id="OMOR01000001">
    <property type="protein sequence ID" value="SPH20384.1"/>
    <property type="molecule type" value="Genomic_DNA"/>
</dbReference>
<dbReference type="PANTHER" id="PTHR43114">
    <property type="entry name" value="ADENINE DEAMINASE"/>
    <property type="match status" value="1"/>
</dbReference>
<dbReference type="EC" id="3.5.4.40" evidence="7"/>
<dbReference type="Gene3D" id="3.20.20.140">
    <property type="entry name" value="Metal-dependent hydrolases"/>
    <property type="match status" value="1"/>
</dbReference>
<dbReference type="PANTHER" id="PTHR43114:SF6">
    <property type="entry name" value="ADENINE DEAMINASE"/>
    <property type="match status" value="1"/>
</dbReference>
<evidence type="ECO:0000256" key="2">
    <source>
        <dbReference type="ARBA" id="ARBA00006676"/>
    </source>
</evidence>
<dbReference type="NCBIfam" id="TIGR01430">
    <property type="entry name" value="aden_deam"/>
    <property type="match status" value="1"/>
</dbReference>
<keyword evidence="5" id="KW-0862">Zinc</keyword>
<accession>A0A2R8BBF4</accession>
<dbReference type="InterPro" id="IPR006330">
    <property type="entry name" value="Ado/ade_deaminase"/>
</dbReference>
<dbReference type="SUPFAM" id="SSF51556">
    <property type="entry name" value="Metallo-dependent hydrolases"/>
    <property type="match status" value="1"/>
</dbReference>
<evidence type="ECO:0000256" key="4">
    <source>
        <dbReference type="ARBA" id="ARBA00022801"/>
    </source>
</evidence>
<proteinExistence type="inferred from homology"/>
<feature type="domain" description="Adenosine deaminase" evidence="6">
    <location>
        <begin position="48"/>
        <end position="364"/>
    </location>
</feature>
<dbReference type="CDD" id="cd01320">
    <property type="entry name" value="ADA"/>
    <property type="match status" value="1"/>
</dbReference>
<dbReference type="GO" id="GO:0046872">
    <property type="term" value="F:metal ion binding"/>
    <property type="evidence" value="ECO:0007669"/>
    <property type="project" value="UniProtKB-KW"/>
</dbReference>
<evidence type="ECO:0000256" key="1">
    <source>
        <dbReference type="ARBA" id="ARBA00001947"/>
    </source>
</evidence>
<name>A0A2R8BBF4_9RHOB</name>
<protein>
    <submittedName>
        <fullName evidence="7">Aminodeoxyfutalosine deaminase</fullName>
        <ecNumber evidence="7">3.5.4.40</ecNumber>
    </submittedName>
</protein>
<dbReference type="InterPro" id="IPR001365">
    <property type="entry name" value="A_deaminase_dom"/>
</dbReference>
<keyword evidence="8" id="KW-1185">Reference proteome</keyword>
<dbReference type="Pfam" id="PF00962">
    <property type="entry name" value="A_deaminase"/>
    <property type="match status" value="1"/>
</dbReference>
<evidence type="ECO:0000313" key="8">
    <source>
        <dbReference type="Proteomes" id="UP000244880"/>
    </source>
</evidence>
<evidence type="ECO:0000313" key="7">
    <source>
        <dbReference type="EMBL" id="SPH20384.1"/>
    </source>
</evidence>
<dbReference type="GO" id="GO:0019239">
    <property type="term" value="F:deaminase activity"/>
    <property type="evidence" value="ECO:0007669"/>
    <property type="project" value="InterPro"/>
</dbReference>
<comment type="similarity">
    <text evidence="2">Belongs to the metallo-dependent hydrolases superfamily. Adenosine and AMP deaminases family.</text>
</comment>
<keyword evidence="4 7" id="KW-0378">Hydrolase</keyword>
<dbReference type="GO" id="GO:0016814">
    <property type="term" value="F:hydrolase activity, acting on carbon-nitrogen (but not peptide) bonds, in cyclic amidines"/>
    <property type="evidence" value="ECO:0007669"/>
    <property type="project" value="UniProtKB-ARBA"/>
</dbReference>
<dbReference type="AlphaFoldDB" id="A0A2R8BBF4"/>